<gene>
    <name evidence="15" type="primary">NCAS0B07270</name>
    <name evidence="15" type="ordered locus">NCAS_0B07270</name>
</gene>
<dbReference type="InterPro" id="IPR028005">
    <property type="entry name" value="AcTrfase_ESCO_Znf_dom"/>
</dbReference>
<keyword evidence="16" id="KW-1185">Reference proteome</keyword>
<evidence type="ECO:0000256" key="6">
    <source>
        <dbReference type="ARBA" id="ARBA00022771"/>
    </source>
</evidence>
<evidence type="ECO:0000259" key="14">
    <source>
        <dbReference type="Pfam" id="PF13880"/>
    </source>
</evidence>
<dbReference type="AlphaFoldDB" id="G0VA81"/>
<dbReference type="Gene3D" id="3.40.630.30">
    <property type="match status" value="1"/>
</dbReference>
<dbReference type="Pfam" id="PF13880">
    <property type="entry name" value="Acetyltransf_13"/>
    <property type="match status" value="1"/>
</dbReference>
<proteinExistence type="inferred from homology"/>
<evidence type="ECO:0000256" key="4">
    <source>
        <dbReference type="ARBA" id="ARBA00022679"/>
    </source>
</evidence>
<dbReference type="GO" id="GO:0006260">
    <property type="term" value="P:DNA replication"/>
    <property type="evidence" value="ECO:0007669"/>
    <property type="project" value="EnsemblFungi"/>
</dbReference>
<dbReference type="GO" id="GO:0007088">
    <property type="term" value="P:regulation of mitotic nuclear division"/>
    <property type="evidence" value="ECO:0007669"/>
    <property type="project" value="EnsemblFungi"/>
</dbReference>
<keyword evidence="9" id="KW-0131">Cell cycle</keyword>
<feature type="region of interest" description="Disordered" evidence="12">
    <location>
        <begin position="1"/>
        <end position="20"/>
    </location>
</feature>
<keyword evidence="5" id="KW-0479">Metal-binding</keyword>
<dbReference type="GO" id="GO:0034087">
    <property type="term" value="P:establishment of mitotic sister chromatid cohesion"/>
    <property type="evidence" value="ECO:0007669"/>
    <property type="project" value="EnsemblFungi"/>
</dbReference>
<dbReference type="GO" id="GO:0006302">
    <property type="term" value="P:double-strand break repair"/>
    <property type="evidence" value="ECO:0007669"/>
    <property type="project" value="EnsemblFungi"/>
</dbReference>
<dbReference type="PANTHER" id="PTHR45884">
    <property type="entry name" value="N-ACETYLTRANSFERASE ECO"/>
    <property type="match status" value="1"/>
</dbReference>
<dbReference type="KEGG" id="ncs:NCAS_0B07270"/>
<dbReference type="eggNOG" id="KOG3014">
    <property type="taxonomic scope" value="Eukaryota"/>
</dbReference>
<dbReference type="RefSeq" id="XP_003675182.1">
    <property type="nucleotide sequence ID" value="XM_003675134.1"/>
</dbReference>
<dbReference type="InterPro" id="IPR028009">
    <property type="entry name" value="ESCO_Acetyltransf_dom"/>
</dbReference>
<dbReference type="GO" id="GO:0032200">
    <property type="term" value="P:telomere organization"/>
    <property type="evidence" value="ECO:0007669"/>
    <property type="project" value="EnsemblFungi"/>
</dbReference>
<evidence type="ECO:0000256" key="7">
    <source>
        <dbReference type="ARBA" id="ARBA00022833"/>
    </source>
</evidence>
<dbReference type="EMBL" id="HE576753">
    <property type="protein sequence ID" value="CCC68811.1"/>
    <property type="molecule type" value="Genomic_DNA"/>
</dbReference>
<dbReference type="SUPFAM" id="SSF55729">
    <property type="entry name" value="Acyl-CoA N-acyltransferases (Nat)"/>
    <property type="match status" value="1"/>
</dbReference>
<sequence>MKPKSIGKKSLNERRKSKPKYVQSVLQLGSKVIKCPKCEMTYSSTSLTDVSMHENFHDLHLRGRKWSNKWGSILEEESDSRLMTPPLSSPSRSSSDAFDNKNEYIVMIRPEYSNEVRATLEIMEVVNNELNAPHDENEFWSTQNGNGKAFAYVKNGRAVAVITMEIINSNRSRWMIYDSKKIIDHITPSFTLGISRIWVCRTQRSNGIATQLLEAARKNVIYGREVNKHSIAWSQPTESGGKLASIYNGVKHKSGKLLLPCYI</sequence>
<dbReference type="OMA" id="PSITHQE"/>
<dbReference type="GO" id="GO:0008270">
    <property type="term" value="F:zinc ion binding"/>
    <property type="evidence" value="ECO:0007669"/>
    <property type="project" value="UniProtKB-KW"/>
</dbReference>
<evidence type="ECO:0000256" key="5">
    <source>
        <dbReference type="ARBA" id="ARBA00022723"/>
    </source>
</evidence>
<dbReference type="OrthoDB" id="428854at2759"/>
<dbReference type="GO" id="GO:0003682">
    <property type="term" value="F:chromatin binding"/>
    <property type="evidence" value="ECO:0007669"/>
    <property type="project" value="EnsemblFungi"/>
</dbReference>
<dbReference type="GO" id="GO:0070058">
    <property type="term" value="P:tRNA gene clustering"/>
    <property type="evidence" value="ECO:0007669"/>
    <property type="project" value="EnsemblFungi"/>
</dbReference>
<dbReference type="GO" id="GO:0000785">
    <property type="term" value="C:chromatin"/>
    <property type="evidence" value="ECO:0007669"/>
    <property type="project" value="EnsemblFungi"/>
</dbReference>
<dbReference type="HOGENOM" id="CLU_039183_2_1_1"/>
<protein>
    <recommendedName>
        <fullName evidence="3">N-acetyltransferase ECO1</fullName>
    </recommendedName>
    <alternativeName>
        <fullName evidence="11">Establishment of cohesion protein 1</fullName>
    </alternativeName>
</protein>
<evidence type="ECO:0000256" key="2">
    <source>
        <dbReference type="ARBA" id="ARBA00005816"/>
    </source>
</evidence>
<evidence type="ECO:0000256" key="9">
    <source>
        <dbReference type="ARBA" id="ARBA00023306"/>
    </source>
</evidence>
<dbReference type="InParanoid" id="G0VA81"/>
<dbReference type="InterPro" id="IPR016181">
    <property type="entry name" value="Acyl_CoA_acyltransferase"/>
</dbReference>
<evidence type="ECO:0000256" key="1">
    <source>
        <dbReference type="ARBA" id="ARBA00004123"/>
    </source>
</evidence>
<evidence type="ECO:0000256" key="3">
    <source>
        <dbReference type="ARBA" id="ARBA00022043"/>
    </source>
</evidence>
<dbReference type="FunCoup" id="G0VA81">
    <property type="interactions" value="45"/>
</dbReference>
<dbReference type="GeneID" id="96902368"/>
<keyword evidence="6" id="KW-0863">Zinc-finger</keyword>
<dbReference type="GO" id="GO:0061733">
    <property type="term" value="F:protein-lysine-acetyltransferase activity"/>
    <property type="evidence" value="ECO:0007669"/>
    <property type="project" value="TreeGrafter"/>
</dbReference>
<evidence type="ECO:0000256" key="12">
    <source>
        <dbReference type="SAM" id="MobiDB-lite"/>
    </source>
</evidence>
<evidence type="ECO:0000259" key="13">
    <source>
        <dbReference type="Pfam" id="PF13878"/>
    </source>
</evidence>
<name>G0VA81_NAUCA</name>
<evidence type="ECO:0000256" key="10">
    <source>
        <dbReference type="ARBA" id="ARBA00023315"/>
    </source>
</evidence>
<accession>G0VA81</accession>
<feature type="domain" description="N-acetyltransferase ESCO acetyl-transferase" evidence="14">
    <location>
        <begin position="190"/>
        <end position="251"/>
    </location>
</feature>
<reference key="2">
    <citation type="submission" date="2011-08" db="EMBL/GenBank/DDBJ databases">
        <title>Genome sequence of Naumovozyma castellii.</title>
        <authorList>
            <person name="Gordon J.L."/>
            <person name="Armisen D."/>
            <person name="Proux-Wera E."/>
            <person name="OhEigeartaigh S.S."/>
            <person name="Byrne K.P."/>
            <person name="Wolfe K.H."/>
        </authorList>
    </citation>
    <scope>NUCLEOTIDE SEQUENCE</scope>
    <source>
        <strain>Type strain:CBS 4309</strain>
    </source>
</reference>
<dbReference type="PANTHER" id="PTHR45884:SF2">
    <property type="entry name" value="N-ACETYLTRANSFERASE ECO"/>
    <property type="match status" value="1"/>
</dbReference>
<evidence type="ECO:0000256" key="8">
    <source>
        <dbReference type="ARBA" id="ARBA00023242"/>
    </source>
</evidence>
<dbReference type="GO" id="GO:0043596">
    <property type="term" value="C:nuclear replication fork"/>
    <property type="evidence" value="ECO:0007669"/>
    <property type="project" value="EnsemblFungi"/>
</dbReference>
<keyword evidence="8" id="KW-0539">Nucleus</keyword>
<dbReference type="GO" id="GO:0140588">
    <property type="term" value="P:chromatin looping"/>
    <property type="evidence" value="ECO:0007669"/>
    <property type="project" value="EnsemblFungi"/>
</dbReference>
<dbReference type="GO" id="GO:0007076">
    <property type="term" value="P:mitotic chromosome condensation"/>
    <property type="evidence" value="ECO:0007669"/>
    <property type="project" value="EnsemblFungi"/>
</dbReference>
<evidence type="ECO:0000256" key="11">
    <source>
        <dbReference type="ARBA" id="ARBA00032212"/>
    </source>
</evidence>
<organism evidence="15 16">
    <name type="scientific">Naumovozyma castellii</name>
    <name type="common">Yeast</name>
    <name type="synonym">Saccharomyces castellii</name>
    <dbReference type="NCBI Taxonomy" id="27288"/>
    <lineage>
        <taxon>Eukaryota</taxon>
        <taxon>Fungi</taxon>
        <taxon>Dikarya</taxon>
        <taxon>Ascomycota</taxon>
        <taxon>Saccharomycotina</taxon>
        <taxon>Saccharomycetes</taxon>
        <taxon>Saccharomycetales</taxon>
        <taxon>Saccharomycetaceae</taxon>
        <taxon>Naumovozyma</taxon>
    </lineage>
</organism>
<comment type="subcellular location">
    <subcellularLocation>
        <location evidence="1">Nucleus</location>
    </subcellularLocation>
</comment>
<dbReference type="STRING" id="1064592.G0VA81"/>
<reference evidence="15 16" key="1">
    <citation type="journal article" date="2011" name="Proc. Natl. Acad. Sci. U.S.A.">
        <title>Evolutionary erosion of yeast sex chromosomes by mating-type switching accidents.</title>
        <authorList>
            <person name="Gordon J.L."/>
            <person name="Armisen D."/>
            <person name="Proux-Wera E."/>
            <person name="Oheigeartaigh S.S."/>
            <person name="Byrne K.P."/>
            <person name="Wolfe K.H."/>
        </authorList>
    </citation>
    <scope>NUCLEOTIDE SEQUENCE [LARGE SCALE GENOMIC DNA]</scope>
    <source>
        <strain evidence="16">ATCC 76901 / BCRC 22586 / CBS 4309 / NBRC 1992 / NRRL Y-12630</strain>
    </source>
</reference>
<dbReference type="Pfam" id="PF13878">
    <property type="entry name" value="zf-C2H2_3"/>
    <property type="match status" value="1"/>
</dbReference>
<comment type="similarity">
    <text evidence="2">Belongs to the acetyltransferase family. ECO subfamily.</text>
</comment>
<keyword evidence="10" id="KW-0012">Acyltransferase</keyword>
<keyword evidence="4" id="KW-0808">Transferase</keyword>
<evidence type="ECO:0000313" key="16">
    <source>
        <dbReference type="Proteomes" id="UP000001640"/>
    </source>
</evidence>
<dbReference type="Proteomes" id="UP000001640">
    <property type="component" value="Chromosome 2"/>
</dbReference>
<feature type="domain" description="N-acetyltransferase ESCO zinc-finger" evidence="13">
    <location>
        <begin position="23"/>
        <end position="58"/>
    </location>
</feature>
<dbReference type="GO" id="GO:0034089">
    <property type="term" value="P:establishment of meiotic sister chromatid cohesion"/>
    <property type="evidence" value="ECO:0007669"/>
    <property type="project" value="EnsemblFungi"/>
</dbReference>
<evidence type="ECO:0000313" key="15">
    <source>
        <dbReference type="EMBL" id="CCC68811.1"/>
    </source>
</evidence>
<keyword evidence="7" id="KW-0862">Zinc</keyword>